<dbReference type="Proteomes" id="UP000186922">
    <property type="component" value="Unassembled WGS sequence"/>
</dbReference>
<comment type="subcellular location">
    <subcellularLocation>
        <location evidence="1">Cell membrane</location>
        <topology evidence="1">Multi-pass membrane protein</topology>
    </subcellularLocation>
</comment>
<dbReference type="PRINTS" id="PR01176">
    <property type="entry name" value="GABABRECEPTR"/>
</dbReference>
<dbReference type="GO" id="GO:0005886">
    <property type="term" value="C:plasma membrane"/>
    <property type="evidence" value="ECO:0007669"/>
    <property type="project" value="UniProtKB-SubCell"/>
</dbReference>
<evidence type="ECO:0000256" key="2">
    <source>
        <dbReference type="ARBA" id="ARBA00007242"/>
    </source>
</evidence>
<gene>
    <name evidence="13" type="primary">RvY_13370-1</name>
    <name evidence="13" type="synonym">RvY_13370.1</name>
    <name evidence="13" type="ORF">RvY_13370</name>
</gene>
<evidence type="ECO:0000313" key="13">
    <source>
        <dbReference type="EMBL" id="GAV02856.1"/>
    </source>
</evidence>
<evidence type="ECO:0000256" key="7">
    <source>
        <dbReference type="ARBA" id="ARBA00023136"/>
    </source>
</evidence>
<dbReference type="PANTHER" id="PTHR32546">
    <property type="entry name" value="G-PROTEIN COUPLED RECEPTOR 158-RELATED"/>
    <property type="match status" value="1"/>
</dbReference>
<evidence type="ECO:0000256" key="8">
    <source>
        <dbReference type="ARBA" id="ARBA00023170"/>
    </source>
</evidence>
<sequence>MVVTVRNRHRTVIKVAGPKLLLLICFGGVLINISGIVEFLQVTVTTCTARVWLLHLGFAFVYGPLLLKIWRISLVEAVSSINVSEEVSKSVSSSGVWWKLSLIVLPVFIDLIVWSVVSNLTLQLVQTGTQLKYHICHEDWMDYGIMLAEFLFLLWGVYLCFKRRNVVTPYNEARYIAWGIYVTTFWKNFMTVIRIFLSQSIDPDVLYLLYIMEWQVPVTLTLIMLFLPKIYRTRRRRINKINPTTLVVQEEDDDD</sequence>
<keyword evidence="7 11" id="KW-0472">Membrane</keyword>
<organism evidence="13 14">
    <name type="scientific">Ramazzottius varieornatus</name>
    <name type="common">Water bear</name>
    <name type="synonym">Tardigrade</name>
    <dbReference type="NCBI Taxonomy" id="947166"/>
    <lineage>
        <taxon>Eukaryota</taxon>
        <taxon>Metazoa</taxon>
        <taxon>Ecdysozoa</taxon>
        <taxon>Tardigrada</taxon>
        <taxon>Eutardigrada</taxon>
        <taxon>Parachela</taxon>
        <taxon>Hypsibioidea</taxon>
        <taxon>Ramazzottiidae</taxon>
        <taxon>Ramazzottius</taxon>
    </lineage>
</organism>
<feature type="transmembrane region" description="Helical" evidence="11">
    <location>
        <begin position="52"/>
        <end position="70"/>
    </location>
</feature>
<feature type="transmembrane region" description="Helical" evidence="11">
    <location>
        <begin position="20"/>
        <end position="40"/>
    </location>
</feature>
<evidence type="ECO:0000256" key="11">
    <source>
        <dbReference type="SAM" id="Phobius"/>
    </source>
</evidence>
<evidence type="ECO:0000259" key="12">
    <source>
        <dbReference type="PROSITE" id="PS50259"/>
    </source>
</evidence>
<name>A0A1D1VPS8_RAMVA</name>
<keyword evidence="9" id="KW-0325">Glycoprotein</keyword>
<feature type="transmembrane region" description="Helical" evidence="11">
    <location>
        <begin position="173"/>
        <end position="195"/>
    </location>
</feature>
<proteinExistence type="inferred from homology"/>
<evidence type="ECO:0000256" key="1">
    <source>
        <dbReference type="ARBA" id="ARBA00004651"/>
    </source>
</evidence>
<keyword evidence="3" id="KW-1003">Cell membrane</keyword>
<evidence type="ECO:0000256" key="5">
    <source>
        <dbReference type="ARBA" id="ARBA00022989"/>
    </source>
</evidence>
<dbReference type="AlphaFoldDB" id="A0A1D1VPS8"/>
<dbReference type="PROSITE" id="PS50259">
    <property type="entry name" value="G_PROTEIN_RECEP_F3_4"/>
    <property type="match status" value="1"/>
</dbReference>
<protein>
    <recommendedName>
        <fullName evidence="12">G-protein coupled receptors family 3 profile domain-containing protein</fullName>
    </recommendedName>
</protein>
<evidence type="ECO:0000256" key="3">
    <source>
        <dbReference type="ARBA" id="ARBA00022475"/>
    </source>
</evidence>
<dbReference type="InterPro" id="IPR043458">
    <property type="entry name" value="GPR158/179"/>
</dbReference>
<feature type="domain" description="G-protein coupled receptors family 3 profile" evidence="12">
    <location>
        <begin position="1"/>
        <end position="231"/>
    </location>
</feature>
<accession>A0A1D1VPS8</accession>
<evidence type="ECO:0000256" key="4">
    <source>
        <dbReference type="ARBA" id="ARBA00022692"/>
    </source>
</evidence>
<feature type="transmembrane region" description="Helical" evidence="11">
    <location>
        <begin position="207"/>
        <end position="227"/>
    </location>
</feature>
<evidence type="ECO:0000256" key="9">
    <source>
        <dbReference type="ARBA" id="ARBA00023180"/>
    </source>
</evidence>
<dbReference type="GO" id="GO:0004930">
    <property type="term" value="F:G protein-coupled receptor activity"/>
    <property type="evidence" value="ECO:0007669"/>
    <property type="project" value="UniProtKB-KW"/>
</dbReference>
<evidence type="ECO:0000256" key="6">
    <source>
        <dbReference type="ARBA" id="ARBA00023040"/>
    </source>
</evidence>
<comment type="similarity">
    <text evidence="2">Belongs to the G-protein coupled receptor 3 family.</text>
</comment>
<dbReference type="Pfam" id="PF00003">
    <property type="entry name" value="7tm_3"/>
    <property type="match status" value="1"/>
</dbReference>
<keyword evidence="14" id="KW-1185">Reference proteome</keyword>
<dbReference type="PANTHER" id="PTHR32546:SF26">
    <property type="entry name" value="SMOG, ISOFORM D"/>
    <property type="match status" value="1"/>
</dbReference>
<keyword evidence="10" id="KW-0807">Transducer</keyword>
<keyword evidence="8" id="KW-0675">Receptor</keyword>
<keyword evidence="6" id="KW-0297">G-protein coupled receptor</keyword>
<feature type="transmembrane region" description="Helical" evidence="11">
    <location>
        <begin position="143"/>
        <end position="161"/>
    </location>
</feature>
<dbReference type="EMBL" id="BDGG01000008">
    <property type="protein sequence ID" value="GAV02856.1"/>
    <property type="molecule type" value="Genomic_DNA"/>
</dbReference>
<comment type="caution">
    <text evidence="13">The sequence shown here is derived from an EMBL/GenBank/DDBJ whole genome shotgun (WGS) entry which is preliminary data.</text>
</comment>
<keyword evidence="5 11" id="KW-1133">Transmembrane helix</keyword>
<reference evidence="13 14" key="1">
    <citation type="journal article" date="2016" name="Nat. Commun.">
        <title>Extremotolerant tardigrade genome and improved radiotolerance of human cultured cells by tardigrade-unique protein.</title>
        <authorList>
            <person name="Hashimoto T."/>
            <person name="Horikawa D.D."/>
            <person name="Saito Y."/>
            <person name="Kuwahara H."/>
            <person name="Kozuka-Hata H."/>
            <person name="Shin-I T."/>
            <person name="Minakuchi Y."/>
            <person name="Ohishi K."/>
            <person name="Motoyama A."/>
            <person name="Aizu T."/>
            <person name="Enomoto A."/>
            <person name="Kondo K."/>
            <person name="Tanaka S."/>
            <person name="Hara Y."/>
            <person name="Koshikawa S."/>
            <person name="Sagara H."/>
            <person name="Miura T."/>
            <person name="Yokobori S."/>
            <person name="Miyagawa K."/>
            <person name="Suzuki Y."/>
            <person name="Kubo T."/>
            <person name="Oyama M."/>
            <person name="Kohara Y."/>
            <person name="Fujiyama A."/>
            <person name="Arakawa K."/>
            <person name="Katayama T."/>
            <person name="Toyoda A."/>
            <person name="Kunieda T."/>
        </authorList>
    </citation>
    <scope>NUCLEOTIDE SEQUENCE [LARGE SCALE GENOMIC DNA]</scope>
    <source>
        <strain evidence="13 14">YOKOZUNA-1</strain>
    </source>
</reference>
<keyword evidence="4 11" id="KW-0812">Transmembrane</keyword>
<evidence type="ECO:0000256" key="10">
    <source>
        <dbReference type="ARBA" id="ARBA00023224"/>
    </source>
</evidence>
<dbReference type="OrthoDB" id="2129233at2759"/>
<dbReference type="InterPro" id="IPR017978">
    <property type="entry name" value="GPCR_3_C"/>
</dbReference>
<evidence type="ECO:0000313" key="14">
    <source>
        <dbReference type="Proteomes" id="UP000186922"/>
    </source>
</evidence>
<feature type="transmembrane region" description="Helical" evidence="11">
    <location>
        <begin position="96"/>
        <end position="117"/>
    </location>
</feature>